<dbReference type="SUPFAM" id="SSF52949">
    <property type="entry name" value="Macro domain-like"/>
    <property type="match status" value="1"/>
</dbReference>
<dbReference type="HOGENOM" id="CLU_1840577_0_0_7"/>
<reference evidence="1 2" key="1">
    <citation type="submission" date="2007-05" db="EMBL/GenBank/DDBJ databases">
        <title>Complete sequence of Geobacter uraniireducens Rf4.</title>
        <authorList>
            <consortium name="US DOE Joint Genome Institute"/>
            <person name="Copeland A."/>
            <person name="Lucas S."/>
            <person name="Lapidus A."/>
            <person name="Barry K."/>
            <person name="Detter J.C."/>
            <person name="Glavina del Rio T."/>
            <person name="Hammon N."/>
            <person name="Israni S."/>
            <person name="Dalin E."/>
            <person name="Tice H."/>
            <person name="Pitluck S."/>
            <person name="Chertkov O."/>
            <person name="Brettin T."/>
            <person name="Bruce D."/>
            <person name="Han C."/>
            <person name="Schmutz J."/>
            <person name="Larimer F."/>
            <person name="Land M."/>
            <person name="Hauser L."/>
            <person name="Kyrpides N."/>
            <person name="Mikhailova N."/>
            <person name="Shelobolina E."/>
            <person name="Aklujkar M."/>
            <person name="Lovley D."/>
            <person name="Richardson P."/>
        </authorList>
    </citation>
    <scope>NUCLEOTIDE SEQUENCE [LARGE SCALE GENOMIC DNA]</scope>
    <source>
        <strain evidence="1 2">Rf4</strain>
    </source>
</reference>
<protein>
    <recommendedName>
        <fullName evidence="3">Macro domain-containing protein</fullName>
    </recommendedName>
</protein>
<evidence type="ECO:0008006" key="3">
    <source>
        <dbReference type="Google" id="ProtNLM"/>
    </source>
</evidence>
<evidence type="ECO:0000313" key="2">
    <source>
        <dbReference type="Proteomes" id="UP000006695"/>
    </source>
</evidence>
<dbReference type="OrthoDB" id="9780211at2"/>
<dbReference type="AlphaFoldDB" id="A5G8L9"/>
<proteinExistence type="predicted"/>
<dbReference type="Proteomes" id="UP000006695">
    <property type="component" value="Chromosome"/>
</dbReference>
<dbReference type="EMBL" id="CP000698">
    <property type="protein sequence ID" value="ABQ28137.1"/>
    <property type="molecule type" value="Genomic_DNA"/>
</dbReference>
<dbReference type="Gene3D" id="3.40.220.10">
    <property type="entry name" value="Leucine Aminopeptidase, subunit E, domain 1"/>
    <property type="match status" value="1"/>
</dbReference>
<evidence type="ECO:0000313" key="1">
    <source>
        <dbReference type="EMBL" id="ABQ28137.1"/>
    </source>
</evidence>
<dbReference type="PANTHER" id="PTHR12521">
    <property type="entry name" value="PROTEIN C6ORF130"/>
    <property type="match status" value="1"/>
</dbReference>
<accession>A5G8L9</accession>
<dbReference type="InterPro" id="IPR050892">
    <property type="entry name" value="ADP-ribose_metab_enzymes"/>
</dbReference>
<gene>
    <name evidence="1" type="ordered locus">Gura_3993</name>
</gene>
<dbReference type="InterPro" id="IPR043472">
    <property type="entry name" value="Macro_dom-like"/>
</dbReference>
<keyword evidence="2" id="KW-1185">Reference proteome</keyword>
<dbReference type="GO" id="GO:0140291">
    <property type="term" value="P:peptidyl-glutamate ADP-deribosylation"/>
    <property type="evidence" value="ECO:0007669"/>
    <property type="project" value="TreeGrafter"/>
</dbReference>
<dbReference type="RefSeq" id="WP_011940774.1">
    <property type="nucleotide sequence ID" value="NC_009483.1"/>
</dbReference>
<dbReference type="KEGG" id="gur:Gura_3993"/>
<dbReference type="PANTHER" id="PTHR12521:SF0">
    <property type="entry name" value="ADP-RIBOSE GLYCOHYDROLASE OARD1"/>
    <property type="match status" value="1"/>
</dbReference>
<sequence length="141" mass="15449">MKEIIGNIWDYQDKAIIAITTNGLVGKTGLAVFGRGCARQAMERFPDLPARLGSLINAQGNHVFYLGNGIVSFPVEHTPYETPDLRLIKRSAGELATLADKEGWRLVIVPRPGCGGGGLDWREVKPVLESCLDDRFVIISQ</sequence>
<organism evidence="1 2">
    <name type="scientific">Geotalea uraniireducens (strain Rf4)</name>
    <name type="common">Geobacter uraniireducens</name>
    <dbReference type="NCBI Taxonomy" id="351605"/>
    <lineage>
        <taxon>Bacteria</taxon>
        <taxon>Pseudomonadati</taxon>
        <taxon>Thermodesulfobacteriota</taxon>
        <taxon>Desulfuromonadia</taxon>
        <taxon>Geobacterales</taxon>
        <taxon>Geobacteraceae</taxon>
        <taxon>Geotalea</taxon>
    </lineage>
</organism>
<name>A5G8L9_GEOUR</name>